<evidence type="ECO:0000313" key="1">
    <source>
        <dbReference type="EMBL" id="GBP85597.1"/>
    </source>
</evidence>
<name>A0A4C1ZG53_EUMVA</name>
<dbReference type="AlphaFoldDB" id="A0A4C1ZG53"/>
<gene>
    <name evidence="1" type="ORF">EVAR_50571_1</name>
</gene>
<proteinExistence type="predicted"/>
<evidence type="ECO:0000313" key="2">
    <source>
        <dbReference type="Proteomes" id="UP000299102"/>
    </source>
</evidence>
<reference evidence="1 2" key="1">
    <citation type="journal article" date="2019" name="Commun. Biol.">
        <title>The bagworm genome reveals a unique fibroin gene that provides high tensile strength.</title>
        <authorList>
            <person name="Kono N."/>
            <person name="Nakamura H."/>
            <person name="Ohtoshi R."/>
            <person name="Tomita M."/>
            <person name="Numata K."/>
            <person name="Arakawa K."/>
        </authorList>
    </citation>
    <scope>NUCLEOTIDE SEQUENCE [LARGE SCALE GENOMIC DNA]</scope>
</reference>
<protein>
    <submittedName>
        <fullName evidence="1">Uncharacterized protein</fullName>
    </submittedName>
</protein>
<accession>A0A4C1ZG53</accession>
<sequence>MTHRETQRRLCARIGRSRAVWGRDWRRGGGRTRIRAAACPLFEDNCVPSTFAGACVSYFILPVDGLRPRSAPEHGRELCRPHTATHLPYMLN</sequence>
<organism evidence="1 2">
    <name type="scientific">Eumeta variegata</name>
    <name type="common">Bagworm moth</name>
    <name type="synonym">Eumeta japonica</name>
    <dbReference type="NCBI Taxonomy" id="151549"/>
    <lineage>
        <taxon>Eukaryota</taxon>
        <taxon>Metazoa</taxon>
        <taxon>Ecdysozoa</taxon>
        <taxon>Arthropoda</taxon>
        <taxon>Hexapoda</taxon>
        <taxon>Insecta</taxon>
        <taxon>Pterygota</taxon>
        <taxon>Neoptera</taxon>
        <taxon>Endopterygota</taxon>
        <taxon>Lepidoptera</taxon>
        <taxon>Glossata</taxon>
        <taxon>Ditrysia</taxon>
        <taxon>Tineoidea</taxon>
        <taxon>Psychidae</taxon>
        <taxon>Oiketicinae</taxon>
        <taxon>Eumeta</taxon>
    </lineage>
</organism>
<comment type="caution">
    <text evidence="1">The sequence shown here is derived from an EMBL/GenBank/DDBJ whole genome shotgun (WGS) entry which is preliminary data.</text>
</comment>
<dbReference type="EMBL" id="BGZK01001747">
    <property type="protein sequence ID" value="GBP85597.1"/>
    <property type="molecule type" value="Genomic_DNA"/>
</dbReference>
<dbReference type="Proteomes" id="UP000299102">
    <property type="component" value="Unassembled WGS sequence"/>
</dbReference>
<keyword evidence="2" id="KW-1185">Reference proteome</keyword>